<dbReference type="GO" id="GO:0004822">
    <property type="term" value="F:isoleucine-tRNA ligase activity"/>
    <property type="evidence" value="ECO:0007669"/>
    <property type="project" value="UniProtKB-EC"/>
</dbReference>
<comment type="catalytic activity">
    <reaction evidence="6">
        <text>tRNA(Ile) + L-isoleucine + ATP = L-isoleucyl-tRNA(Ile) + AMP + diphosphate</text>
        <dbReference type="Rhea" id="RHEA:11060"/>
        <dbReference type="Rhea" id="RHEA-COMP:9666"/>
        <dbReference type="Rhea" id="RHEA-COMP:9695"/>
        <dbReference type="ChEBI" id="CHEBI:30616"/>
        <dbReference type="ChEBI" id="CHEBI:33019"/>
        <dbReference type="ChEBI" id="CHEBI:58045"/>
        <dbReference type="ChEBI" id="CHEBI:78442"/>
        <dbReference type="ChEBI" id="CHEBI:78528"/>
        <dbReference type="ChEBI" id="CHEBI:456215"/>
        <dbReference type="EC" id="6.1.1.5"/>
    </reaction>
</comment>
<accession>A0A537LGS2</accession>
<dbReference type="SUPFAM" id="SSF52374">
    <property type="entry name" value="Nucleotidylyl transferase"/>
    <property type="match status" value="1"/>
</dbReference>
<gene>
    <name evidence="8" type="ORF">E6H02_11725</name>
</gene>
<sequence>MVRDEQGREMHKSSGNMIEFNEAAEKMGSDVVRWLYAMQNPAQNINFGFGPADDVRRRFVLPLWNVYAFFVTYANLDRFTPAGPGRLETPAVLDRWVRALLARLITTVRASLDDFDVPGAARAIERFVEDLSLWYVRRGRRRYWKSELDADKQAAYQTLYDVLATLVRLLAPFVPFLAETMYQNLVRAVSPGAPESVHLCEMPVADPAADDPALIEATERTRELVSLGRSARNAAKIRVRQPLEAAIVIDRSGMIERFPELAEHMRDELNVKALRFAASHRTLGRLEVRPRFDLLGPKFGGRITAIVDALRVRGEALVDETPAREPFRLRLEGGEEVVLERAEVDVRIHWRAGLVGAGDGGVWVVLETTLTDDLVREGMARELIHQIQQLRKEAGFQIADRITLYYEGDSALAEVLLKHRDYVLREVLGREARAGLPPAGAVIHRKALRLDGREIMVGIAQIT</sequence>
<keyword evidence="5" id="KW-0030">Aminoacyl-tRNA synthetase</keyword>
<evidence type="ECO:0000256" key="1">
    <source>
        <dbReference type="ARBA" id="ARBA00022598"/>
    </source>
</evidence>
<dbReference type="PANTHER" id="PTHR42780:SF1">
    <property type="entry name" value="ISOLEUCINE--TRNA LIGASE, CYTOPLASMIC"/>
    <property type="match status" value="1"/>
</dbReference>
<dbReference type="AlphaFoldDB" id="A0A537LGS2"/>
<name>A0A537LGS2_9BACT</name>
<dbReference type="Proteomes" id="UP000320393">
    <property type="component" value="Unassembled WGS sequence"/>
</dbReference>
<keyword evidence="4" id="KW-0648">Protein biosynthesis</keyword>
<dbReference type="GO" id="GO:0000049">
    <property type="term" value="F:tRNA binding"/>
    <property type="evidence" value="ECO:0007669"/>
    <property type="project" value="InterPro"/>
</dbReference>
<keyword evidence="1" id="KW-0436">Ligase</keyword>
<keyword evidence="2" id="KW-0547">Nucleotide-binding</keyword>
<dbReference type="Gene3D" id="1.10.730.10">
    <property type="entry name" value="Isoleucyl-tRNA Synthetase, Domain 1"/>
    <property type="match status" value="1"/>
</dbReference>
<dbReference type="Gene3D" id="3.40.50.620">
    <property type="entry name" value="HUPs"/>
    <property type="match status" value="1"/>
</dbReference>
<comment type="caution">
    <text evidence="8">The sequence shown here is derived from an EMBL/GenBank/DDBJ whole genome shotgun (WGS) entry which is preliminary data.</text>
</comment>
<evidence type="ECO:0000256" key="2">
    <source>
        <dbReference type="ARBA" id="ARBA00022741"/>
    </source>
</evidence>
<feature type="domain" description="Methionyl/Valyl/Leucyl/Isoleucyl-tRNA synthetase anticodon-binding" evidence="7">
    <location>
        <begin position="94"/>
        <end position="246"/>
    </location>
</feature>
<keyword evidence="3" id="KW-0067">ATP-binding</keyword>
<dbReference type="EMBL" id="VBAM01000501">
    <property type="protein sequence ID" value="TMJ07201.1"/>
    <property type="molecule type" value="Genomic_DNA"/>
</dbReference>
<evidence type="ECO:0000256" key="3">
    <source>
        <dbReference type="ARBA" id="ARBA00022840"/>
    </source>
</evidence>
<evidence type="ECO:0000259" key="7">
    <source>
        <dbReference type="Pfam" id="PF08264"/>
    </source>
</evidence>
<evidence type="ECO:0000313" key="9">
    <source>
        <dbReference type="Proteomes" id="UP000320393"/>
    </source>
</evidence>
<dbReference type="GO" id="GO:0006428">
    <property type="term" value="P:isoleucyl-tRNA aminoacylation"/>
    <property type="evidence" value="ECO:0007669"/>
    <property type="project" value="TreeGrafter"/>
</dbReference>
<evidence type="ECO:0000256" key="5">
    <source>
        <dbReference type="ARBA" id="ARBA00023146"/>
    </source>
</evidence>
<dbReference type="CDD" id="cd07961">
    <property type="entry name" value="Anticodon_Ia_Ile_ABEc"/>
    <property type="match status" value="1"/>
</dbReference>
<dbReference type="InterPro" id="IPR013155">
    <property type="entry name" value="M/V/L/I-tRNA-synth_anticd-bd"/>
</dbReference>
<proteinExistence type="predicted"/>
<reference evidence="8 9" key="1">
    <citation type="journal article" date="2019" name="Nat. Microbiol.">
        <title>Mediterranean grassland soil C-N compound turnover is dependent on rainfall and depth, and is mediated by genomically divergent microorganisms.</title>
        <authorList>
            <person name="Diamond S."/>
            <person name="Andeer P.F."/>
            <person name="Li Z."/>
            <person name="Crits-Christoph A."/>
            <person name="Burstein D."/>
            <person name="Anantharaman K."/>
            <person name="Lane K.R."/>
            <person name="Thomas B.C."/>
            <person name="Pan C."/>
            <person name="Northen T.R."/>
            <person name="Banfield J.F."/>
        </authorList>
    </citation>
    <scope>NUCLEOTIDE SEQUENCE [LARGE SCALE GENOMIC DNA]</scope>
    <source>
        <strain evidence="8">NP_5</strain>
    </source>
</reference>
<evidence type="ECO:0000313" key="8">
    <source>
        <dbReference type="EMBL" id="TMJ07201.1"/>
    </source>
</evidence>
<dbReference type="InterPro" id="IPR014729">
    <property type="entry name" value="Rossmann-like_a/b/a_fold"/>
</dbReference>
<dbReference type="InterPro" id="IPR033709">
    <property type="entry name" value="Anticodon_Ile_ABEc"/>
</dbReference>
<dbReference type="GO" id="GO:0005524">
    <property type="term" value="F:ATP binding"/>
    <property type="evidence" value="ECO:0007669"/>
    <property type="project" value="UniProtKB-KW"/>
</dbReference>
<dbReference type="Pfam" id="PF19302">
    <property type="entry name" value="DUF5915"/>
    <property type="match status" value="1"/>
</dbReference>
<organism evidence="8 9">
    <name type="scientific">Candidatus Segetimicrobium genomatis</name>
    <dbReference type="NCBI Taxonomy" id="2569760"/>
    <lineage>
        <taxon>Bacteria</taxon>
        <taxon>Bacillati</taxon>
        <taxon>Candidatus Sysuimicrobiota</taxon>
        <taxon>Candidatus Sysuimicrobiia</taxon>
        <taxon>Candidatus Sysuimicrobiales</taxon>
        <taxon>Candidatus Segetimicrobiaceae</taxon>
        <taxon>Candidatus Segetimicrobium</taxon>
    </lineage>
</organism>
<dbReference type="InterPro" id="IPR009080">
    <property type="entry name" value="tRNAsynth_Ia_anticodon-bd"/>
</dbReference>
<protein>
    <recommendedName>
        <fullName evidence="7">Methionyl/Valyl/Leucyl/Isoleucyl-tRNA synthetase anticodon-binding domain-containing protein</fullName>
    </recommendedName>
</protein>
<dbReference type="SUPFAM" id="SSF47323">
    <property type="entry name" value="Anticodon-binding domain of a subclass of class I aminoacyl-tRNA synthetases"/>
    <property type="match status" value="1"/>
</dbReference>
<dbReference type="Pfam" id="PF08264">
    <property type="entry name" value="Anticodon_1"/>
    <property type="match status" value="1"/>
</dbReference>
<dbReference type="InterPro" id="IPR023586">
    <property type="entry name" value="Ile-tRNA-ligase_type2"/>
</dbReference>
<evidence type="ECO:0000256" key="4">
    <source>
        <dbReference type="ARBA" id="ARBA00022917"/>
    </source>
</evidence>
<evidence type="ECO:0000256" key="6">
    <source>
        <dbReference type="ARBA" id="ARBA00048359"/>
    </source>
</evidence>
<dbReference type="PANTHER" id="PTHR42780">
    <property type="entry name" value="SOLEUCYL-TRNA SYNTHETASE"/>
    <property type="match status" value="1"/>
</dbReference>